<sequence>MKKLISMDAAKLHHAELGQLIVRFYEDFGASTLDVNTDADFKRMFDAIQAQLPSYNSALDQIRASEESNRIAELDRVRDADIQALRDALRPYKNAKTQTEKDGYTLMKILLDQYKNVQNDSYEEETIRLNTLLEKLLSSEYSSAVSALGLVKFINHLSDSNTAFNDLFSHRSFKTSQKQTYDVKALRKVLTEDYKKMCNYIATLANVRSDAFYTDVLAIINNGRNYFSNIVLARRQGKKTSPQKPE</sequence>
<gene>
    <name evidence="1" type="ORF">GCM10023210_13170</name>
</gene>
<dbReference type="InterPro" id="IPR046228">
    <property type="entry name" value="DUF6261"/>
</dbReference>
<dbReference type="Pfam" id="PF19775">
    <property type="entry name" value="DUF6261"/>
    <property type="match status" value="1"/>
</dbReference>
<proteinExistence type="predicted"/>
<dbReference type="EMBL" id="BAABHX010000002">
    <property type="protein sequence ID" value="GAA5088952.1"/>
    <property type="molecule type" value="Genomic_DNA"/>
</dbReference>
<protein>
    <submittedName>
        <fullName evidence="1">Uncharacterized protein</fullName>
    </submittedName>
</protein>
<evidence type="ECO:0000313" key="1">
    <source>
        <dbReference type="EMBL" id="GAA5088952.1"/>
    </source>
</evidence>
<comment type="caution">
    <text evidence="1">The sequence shown here is derived from an EMBL/GenBank/DDBJ whole genome shotgun (WGS) entry which is preliminary data.</text>
</comment>
<dbReference type="Proteomes" id="UP001500353">
    <property type="component" value="Unassembled WGS sequence"/>
</dbReference>
<reference evidence="2" key="1">
    <citation type="journal article" date="2019" name="Int. J. Syst. Evol. Microbiol.">
        <title>The Global Catalogue of Microorganisms (GCM) 10K type strain sequencing project: providing services to taxonomists for standard genome sequencing and annotation.</title>
        <authorList>
            <consortium name="The Broad Institute Genomics Platform"/>
            <consortium name="The Broad Institute Genome Sequencing Center for Infectious Disease"/>
            <person name="Wu L."/>
            <person name="Ma J."/>
        </authorList>
    </citation>
    <scope>NUCLEOTIDE SEQUENCE [LARGE SCALE GENOMIC DNA]</scope>
    <source>
        <strain evidence="2">JCM 18019</strain>
    </source>
</reference>
<organism evidence="1 2">
    <name type="scientific">Chryseobacterium ginsengisoli</name>
    <dbReference type="NCBI Taxonomy" id="363853"/>
    <lineage>
        <taxon>Bacteria</taxon>
        <taxon>Pseudomonadati</taxon>
        <taxon>Bacteroidota</taxon>
        <taxon>Flavobacteriia</taxon>
        <taxon>Flavobacteriales</taxon>
        <taxon>Weeksellaceae</taxon>
        <taxon>Chryseobacterium group</taxon>
        <taxon>Chryseobacterium</taxon>
    </lineage>
</organism>
<keyword evidence="2" id="KW-1185">Reference proteome</keyword>
<dbReference type="RefSeq" id="WP_345201307.1">
    <property type="nucleotide sequence ID" value="NZ_BAABHX010000002.1"/>
</dbReference>
<name>A0ABP9M460_9FLAO</name>
<evidence type="ECO:0000313" key="2">
    <source>
        <dbReference type="Proteomes" id="UP001500353"/>
    </source>
</evidence>
<accession>A0ABP9M460</accession>